<protein>
    <submittedName>
        <fullName evidence="1">Uncharacterized protein</fullName>
    </submittedName>
</protein>
<evidence type="ECO:0000313" key="1">
    <source>
        <dbReference type="EMBL" id="MCW3805776.1"/>
    </source>
</evidence>
<dbReference type="AlphaFoldDB" id="A0AAE3MDU1"/>
<organism evidence="1 2">
    <name type="scientific">Plebeiibacterium marinum</name>
    <dbReference type="NCBI Taxonomy" id="2992111"/>
    <lineage>
        <taxon>Bacteria</taxon>
        <taxon>Pseudomonadati</taxon>
        <taxon>Bacteroidota</taxon>
        <taxon>Bacteroidia</taxon>
        <taxon>Marinilabiliales</taxon>
        <taxon>Marinilabiliaceae</taxon>
        <taxon>Plebeiibacterium</taxon>
    </lineage>
</organism>
<keyword evidence="2" id="KW-1185">Reference proteome</keyword>
<comment type="caution">
    <text evidence="1">The sequence shown here is derived from an EMBL/GenBank/DDBJ whole genome shotgun (WGS) entry which is preliminary data.</text>
</comment>
<dbReference type="RefSeq" id="WP_301199142.1">
    <property type="nucleotide sequence ID" value="NZ_JAPDPI010000015.1"/>
</dbReference>
<accession>A0AAE3MDU1</accession>
<dbReference type="EMBL" id="JAPDPI010000015">
    <property type="protein sequence ID" value="MCW3805776.1"/>
    <property type="molecule type" value="Genomic_DNA"/>
</dbReference>
<evidence type="ECO:0000313" key="2">
    <source>
        <dbReference type="Proteomes" id="UP001207408"/>
    </source>
</evidence>
<proteinExistence type="predicted"/>
<gene>
    <name evidence="1" type="ORF">OM074_09060</name>
</gene>
<dbReference type="Proteomes" id="UP001207408">
    <property type="component" value="Unassembled WGS sequence"/>
</dbReference>
<reference evidence="1" key="1">
    <citation type="submission" date="2022-10" db="EMBL/GenBank/DDBJ databases">
        <authorList>
            <person name="Yu W.X."/>
        </authorList>
    </citation>
    <scope>NUCLEOTIDE SEQUENCE</scope>
    <source>
        <strain evidence="1">D04</strain>
    </source>
</reference>
<sequence>MPELITKSLENKRKSLKMNALHNPKRRELPQNAQLNRNLKSISDSYNDLNINENPLIQKFEKERMHIQQLYKDIRKGLMFLCSDNLFLSGKFMLNQLVPDDYYMWTRHIKEVIMALFLHEEVYEKLDIVGVTENVLDDILKRLNKMDDLKYQADQEKKRKSN</sequence>
<name>A0AAE3MDU1_9BACT</name>